<proteinExistence type="predicted"/>
<accession>A0ABT2EIL5</accession>
<dbReference type="Pfam" id="PF13620">
    <property type="entry name" value="CarboxypepD_reg"/>
    <property type="match status" value="2"/>
</dbReference>
<protein>
    <recommendedName>
        <fullName evidence="4">Carboxypeptidase regulatory-like domain-containing protein</fullName>
    </recommendedName>
</protein>
<evidence type="ECO:0000256" key="1">
    <source>
        <dbReference type="SAM" id="SignalP"/>
    </source>
</evidence>
<dbReference type="Proteomes" id="UP001204798">
    <property type="component" value="Unassembled WGS sequence"/>
</dbReference>
<name>A0ABT2EIL5_9BACT</name>
<dbReference type="RefSeq" id="WP_259092339.1">
    <property type="nucleotide sequence ID" value="NZ_CP130454.1"/>
</dbReference>
<evidence type="ECO:0008006" key="4">
    <source>
        <dbReference type="Google" id="ProtNLM"/>
    </source>
</evidence>
<gene>
    <name evidence="2" type="ORF">M2350_000195</name>
</gene>
<reference evidence="2 3" key="1">
    <citation type="submission" date="2022-08" db="EMBL/GenBank/DDBJ databases">
        <title>Bacterial and archaeal communities from various locations to study Microbial Dark Matter (Phase II).</title>
        <authorList>
            <person name="Stepanauskas R."/>
        </authorList>
    </citation>
    <scope>NUCLEOTIDE SEQUENCE [LARGE SCALE GENOMIC DNA]</scope>
    <source>
        <strain evidence="2 3">PD1</strain>
    </source>
</reference>
<evidence type="ECO:0000313" key="2">
    <source>
        <dbReference type="EMBL" id="MCS3917798.1"/>
    </source>
</evidence>
<sequence>MRKGAWLLGLLLLWVNFAIAQTGTLRVTVYDEQKRPVPSVVRVLPQPYEFCNPWWAHTLSQWHSLFLHCASELGREPSLQEWHEWMVKFGLAMREQSQWLTDENGVGVWSLRPEIYSIYAWAPGYGVACAHHIVVKPGQTTDVILTLPLIPITVIRAQVLLPWERIGCAFVRLAQNGQVSPMIPLFAGYIQLPLSEWHPRARRDFSLGEFTAIFEADEMAAEKNFRIERWGEIVDLGEVELKPQPPREERKVPVSIQVFWSDRKTPAAGVAVCWMDTLTNKQGRVKLELPLGGQEIEIRVPRNRWDKGISSFHWLYITPMLKEVKIVLPKPAKVQGFVRYEDGTPAVNAEVKMNLLSREGGERILSEPSLNIRTDKKGNFNFATVPPGRFVLSASDGTYYRERFLTVREGETIQVAIILPIPSKRQVVGEVKLPSGEPADGAAIVMLGKTLFSDSQGHFEFHCSPGEEAIFFWLPGKGAAWRWLTIPPSKEPLSLSVTLENGGVTGQLVDEQGQPIKMAVVKLSRAGFYFTGLLASHTDENGRFTISPVPSGKWQLLVEGNPSAQLPHLLPALVKEVNVPSNEVVDVGTLKVSSKVGRIVGRVEFPPDFGSREGEWEVKISLCLPQKLWLRDVYLSRPNFECSLPAPGVYWLLAQGGGWSSGLQKVVVPETGGQVSVTLPLKRAGSIKVTVRSAKTDKPVPASVYVVNADGLEIAYSFSDCEGEAWLENIPPGEYFLRVWKPLHRIAKVPVTVKAGEVTEAKVTLEPKE</sequence>
<evidence type="ECO:0000313" key="3">
    <source>
        <dbReference type="Proteomes" id="UP001204798"/>
    </source>
</evidence>
<dbReference type="Gene3D" id="2.60.40.1120">
    <property type="entry name" value="Carboxypeptidase-like, regulatory domain"/>
    <property type="match status" value="3"/>
</dbReference>
<keyword evidence="1" id="KW-0732">Signal</keyword>
<feature type="signal peptide" evidence="1">
    <location>
        <begin position="1"/>
        <end position="20"/>
    </location>
</feature>
<comment type="caution">
    <text evidence="2">The sequence shown here is derived from an EMBL/GenBank/DDBJ whole genome shotgun (WGS) entry which is preliminary data.</text>
</comment>
<dbReference type="SUPFAM" id="SSF49452">
    <property type="entry name" value="Starch-binding domain-like"/>
    <property type="match status" value="3"/>
</dbReference>
<organism evidence="2 3">
    <name type="scientific">Candidatus Fervidibacter sacchari</name>
    <dbReference type="NCBI Taxonomy" id="1448929"/>
    <lineage>
        <taxon>Bacteria</taxon>
        <taxon>Candidatus Fervidibacterota</taxon>
        <taxon>Candidatus Fervidibacter</taxon>
    </lineage>
</organism>
<keyword evidence="3" id="KW-1185">Reference proteome</keyword>
<dbReference type="InterPro" id="IPR013784">
    <property type="entry name" value="Carb-bd-like_fold"/>
</dbReference>
<dbReference type="EMBL" id="JANUCP010000001">
    <property type="protein sequence ID" value="MCS3917798.1"/>
    <property type="molecule type" value="Genomic_DNA"/>
</dbReference>
<feature type="chain" id="PRO_5046270664" description="Carboxypeptidase regulatory-like domain-containing protein" evidence="1">
    <location>
        <begin position="21"/>
        <end position="769"/>
    </location>
</feature>